<evidence type="ECO:0000313" key="2">
    <source>
        <dbReference type="Proteomes" id="UP000019149"/>
    </source>
</evidence>
<dbReference type="CTD" id="36346505"/>
<dbReference type="AlphaFoldDB" id="W6U7K9"/>
<dbReference type="GeneID" id="36346505"/>
<evidence type="ECO:0000313" key="1">
    <source>
        <dbReference type="EMBL" id="EUB54352.1"/>
    </source>
</evidence>
<proteinExistence type="predicted"/>
<gene>
    <name evidence="1" type="ORF">EGR_10790</name>
</gene>
<accession>W6U7K9</accession>
<dbReference type="EMBL" id="APAU02000270">
    <property type="protein sequence ID" value="EUB54352.1"/>
    <property type="molecule type" value="Genomic_DNA"/>
</dbReference>
<name>W6U7K9_ECHGR</name>
<comment type="caution">
    <text evidence="1">The sequence shown here is derived from an EMBL/GenBank/DDBJ whole genome shotgun (WGS) entry which is preliminary data.</text>
</comment>
<dbReference type="KEGG" id="egl:EGR_10790"/>
<reference evidence="1 2" key="1">
    <citation type="journal article" date="2013" name="Nat. Genet.">
        <title>The genome of the hydatid tapeworm Echinococcus granulosus.</title>
        <authorList>
            <person name="Zheng H."/>
            <person name="Zhang W."/>
            <person name="Zhang L."/>
            <person name="Zhang Z."/>
            <person name="Li J."/>
            <person name="Lu G."/>
            <person name="Zhu Y."/>
            <person name="Wang Y."/>
            <person name="Huang Y."/>
            <person name="Liu J."/>
            <person name="Kang H."/>
            <person name="Chen J."/>
            <person name="Wang L."/>
            <person name="Chen A."/>
            <person name="Yu S."/>
            <person name="Gao Z."/>
            <person name="Jin L."/>
            <person name="Gu W."/>
            <person name="Wang Z."/>
            <person name="Zhao L."/>
            <person name="Shi B."/>
            <person name="Wen H."/>
            <person name="Lin R."/>
            <person name="Jones M.K."/>
            <person name="Brejova B."/>
            <person name="Vinar T."/>
            <person name="Zhao G."/>
            <person name="McManus D.P."/>
            <person name="Chen Z."/>
            <person name="Zhou Y."/>
            <person name="Wang S."/>
        </authorList>
    </citation>
    <scope>NUCLEOTIDE SEQUENCE [LARGE SCALE GENOMIC DNA]</scope>
</reference>
<sequence>MSDPAKVAILRDNLLDVSRILVNLDPTMLRNINSIIFNATKMLNEISVFLVEYPLEFLQKEAKSGVAVNKSEQVGTTDENGVSSITVEKLQMVLLKIPLFDQFLNWIDSKKLHALLQKIPTLLEVIATANQEALDKINLLLHDAIATMNTAKKLIVTSICRKLAEEGKLRLPRTAVRHSSANTGYECRDGICGYRCSNPWCHGFGNTLHPQMGVQEVWGSAAHGKHAHSRAMTEFLVKASPKDLATLIESTPNIDEVITSLDGEAITILINKLPNLRNVMEKLRPQTKMHIVSKLCDKVGNAMEWAGARRNDGSGMWNEYGSVREGIDEIQDLEAEMIMIRVPSFVRYVIENPRNLPGLLANMNARTLLYNAAHVTEFGVTLLNMNRNILEVVLDKLPNTLKYLKDMGTDVVQNDNLNPPIPMSAYVCMIPTQGLVISKDVCNDADQAYQSKYTVPYNGDFATIYSLTCVMGEIVTSDNESL</sequence>
<keyword evidence="2" id="KW-1185">Reference proteome</keyword>
<protein>
    <submittedName>
        <fullName evidence="1">Uncharacterized protein</fullName>
    </submittedName>
</protein>
<dbReference type="Proteomes" id="UP000019149">
    <property type="component" value="Unassembled WGS sequence"/>
</dbReference>
<organism evidence="1 2">
    <name type="scientific">Echinococcus granulosus</name>
    <name type="common">Hydatid tapeworm</name>
    <dbReference type="NCBI Taxonomy" id="6210"/>
    <lineage>
        <taxon>Eukaryota</taxon>
        <taxon>Metazoa</taxon>
        <taxon>Spiralia</taxon>
        <taxon>Lophotrochozoa</taxon>
        <taxon>Platyhelminthes</taxon>
        <taxon>Cestoda</taxon>
        <taxon>Eucestoda</taxon>
        <taxon>Cyclophyllidea</taxon>
        <taxon>Taeniidae</taxon>
        <taxon>Echinococcus</taxon>
        <taxon>Echinococcus granulosus group</taxon>
    </lineage>
</organism>
<dbReference type="RefSeq" id="XP_024345548.1">
    <property type="nucleotide sequence ID" value="XM_024500039.1"/>
</dbReference>